<feature type="transmembrane region" description="Helical" evidence="2">
    <location>
        <begin position="564"/>
        <end position="583"/>
    </location>
</feature>
<protein>
    <recommendedName>
        <fullName evidence="3">PGG domain-containing protein</fullName>
    </recommendedName>
</protein>
<feature type="region of interest" description="Disordered" evidence="1">
    <location>
        <begin position="276"/>
        <end position="299"/>
    </location>
</feature>
<dbReference type="Pfam" id="PF12796">
    <property type="entry name" value="Ank_2"/>
    <property type="match status" value="2"/>
</dbReference>
<dbReference type="AlphaFoldDB" id="A0AAN7FQ47"/>
<feature type="transmembrane region" description="Helical" evidence="2">
    <location>
        <begin position="603"/>
        <end position="626"/>
    </location>
</feature>
<dbReference type="InterPro" id="IPR002110">
    <property type="entry name" value="Ankyrin_rpt"/>
</dbReference>
<keyword evidence="2" id="KW-0812">Transmembrane</keyword>
<keyword evidence="5" id="KW-1185">Reference proteome</keyword>
<dbReference type="GO" id="GO:0016020">
    <property type="term" value="C:membrane"/>
    <property type="evidence" value="ECO:0007669"/>
    <property type="project" value="TreeGrafter"/>
</dbReference>
<sequence>MEDSKHRSVVEELYKQIMTAGDQWDEVVSTYHDNFDFVYKDVLNMLGETALHLAVSHGPENSVEQLVAIISKKQESKEALAIKNKEGNTPLHLAATTGSLRKCICIAEANPLLGNARNNTGESPLFLAALHGKTDIFVCLRFICQRYLDNSYYRKVGGETILHCAIRRECWDLAYQILLLHKELATLVDEHGSPPLYLLANKPAGFRSGCHLGSWNKIIYHCMHVDVLRIDPKQLIERSKRQVKHSFPENYETCINFYQCLQTMAQAVITKGKAFNKDRKEDEENPGGSNVTLEPKHEGLEASNEAQKNNLLWRYSHACFHIVISAYAAMMVIVGFGSAEVKKIKERHLYSLKVLKVIINSIDTRQYLESGRNPELTPIDNDHNSIENVFDMDNSSSSPVDPVKHDPNNQEKREASILIAARNGITEMVEEILKKFPMAIHDVTSEGKNIVLLAAESRQPQVYQLLLESRLLKETMLQKLDNKGNSALHLAAKLGKNKPWLIPGAALQMQWELKWYEFVKFSVPQYLLYHPNSDNKTPAQVFTEDHEELVSKGGEWLNKTSESCSVVAALIATVAFATSTAVPGGIKESSGTPTLETHPAFDVFAVTSLVALCFSVTALFLFLAILTSRYQEKDFRSDLPRKLLLGLTSLFVSIASMLISFCAGHFFVLKDKLKNKALPVYAVTCLPITFYAISQFPLYFDLVKTYYRKVPRSSYKVVSL</sequence>
<reference evidence="4 5" key="1">
    <citation type="journal article" date="2023" name="G3 (Bethesda)">
        <title>A haplotype-resolved chromosome-scale genome for Quercus rubra L. provides insights into the genetics of adaptive traits for red oak species.</title>
        <authorList>
            <person name="Kapoor B."/>
            <person name="Jenkins J."/>
            <person name="Schmutz J."/>
            <person name="Zhebentyayeva T."/>
            <person name="Kuelheim C."/>
            <person name="Coggeshall M."/>
            <person name="Heim C."/>
            <person name="Lasky J.R."/>
            <person name="Leites L."/>
            <person name="Islam-Faridi N."/>
            <person name="Romero-Severson J."/>
            <person name="DeLeo V.L."/>
            <person name="Lucas S.M."/>
            <person name="Lazic D."/>
            <person name="Gailing O."/>
            <person name="Carlson J."/>
            <person name="Staton M."/>
        </authorList>
    </citation>
    <scope>NUCLEOTIDE SEQUENCE [LARGE SCALE GENOMIC DNA]</scope>
    <source>
        <strain evidence="4">Pseudo-F2</strain>
    </source>
</reference>
<evidence type="ECO:0000259" key="3">
    <source>
        <dbReference type="Pfam" id="PF13962"/>
    </source>
</evidence>
<dbReference type="PANTHER" id="PTHR24177">
    <property type="entry name" value="CASKIN"/>
    <property type="match status" value="1"/>
</dbReference>
<gene>
    <name evidence="4" type="ORF">RGQ29_015762</name>
</gene>
<evidence type="ECO:0000256" key="1">
    <source>
        <dbReference type="SAM" id="MobiDB-lite"/>
    </source>
</evidence>
<feature type="domain" description="PGG" evidence="3">
    <location>
        <begin position="555"/>
        <end position="667"/>
    </location>
</feature>
<keyword evidence="2" id="KW-0472">Membrane</keyword>
<dbReference type="InterPro" id="IPR026961">
    <property type="entry name" value="PGG_dom"/>
</dbReference>
<keyword evidence="2" id="KW-1133">Transmembrane helix</keyword>
<accession>A0AAN7FQ47</accession>
<feature type="transmembrane region" description="Helical" evidence="2">
    <location>
        <begin position="647"/>
        <end position="668"/>
    </location>
</feature>
<name>A0AAN7FQ47_QUERU</name>
<evidence type="ECO:0000313" key="4">
    <source>
        <dbReference type="EMBL" id="KAK4598432.1"/>
    </source>
</evidence>
<organism evidence="4 5">
    <name type="scientific">Quercus rubra</name>
    <name type="common">Northern red oak</name>
    <name type="synonym">Quercus borealis</name>
    <dbReference type="NCBI Taxonomy" id="3512"/>
    <lineage>
        <taxon>Eukaryota</taxon>
        <taxon>Viridiplantae</taxon>
        <taxon>Streptophyta</taxon>
        <taxon>Embryophyta</taxon>
        <taxon>Tracheophyta</taxon>
        <taxon>Spermatophyta</taxon>
        <taxon>Magnoliopsida</taxon>
        <taxon>eudicotyledons</taxon>
        <taxon>Gunneridae</taxon>
        <taxon>Pentapetalae</taxon>
        <taxon>rosids</taxon>
        <taxon>fabids</taxon>
        <taxon>Fagales</taxon>
        <taxon>Fagaceae</taxon>
        <taxon>Quercus</taxon>
    </lineage>
</organism>
<feature type="transmembrane region" description="Helical" evidence="2">
    <location>
        <begin position="320"/>
        <end position="339"/>
    </location>
</feature>
<proteinExistence type="predicted"/>
<dbReference type="EMBL" id="JAXUIC010000003">
    <property type="protein sequence ID" value="KAK4598432.1"/>
    <property type="molecule type" value="Genomic_DNA"/>
</dbReference>
<feature type="region of interest" description="Disordered" evidence="1">
    <location>
        <begin position="389"/>
        <end position="410"/>
    </location>
</feature>
<dbReference type="Pfam" id="PF13962">
    <property type="entry name" value="PGG"/>
    <property type="match status" value="1"/>
</dbReference>
<comment type="caution">
    <text evidence="4">The sequence shown here is derived from an EMBL/GenBank/DDBJ whole genome shotgun (WGS) entry which is preliminary data.</text>
</comment>
<feature type="transmembrane region" description="Helical" evidence="2">
    <location>
        <begin position="680"/>
        <end position="700"/>
    </location>
</feature>
<dbReference type="PANTHER" id="PTHR24177:SF103">
    <property type="entry name" value="PGG DOMAIN-CONTAINING PROTEIN"/>
    <property type="match status" value="1"/>
</dbReference>
<dbReference type="SUPFAM" id="SSF48403">
    <property type="entry name" value="Ankyrin repeat"/>
    <property type="match status" value="1"/>
</dbReference>
<evidence type="ECO:0000313" key="5">
    <source>
        <dbReference type="Proteomes" id="UP001324115"/>
    </source>
</evidence>
<dbReference type="InterPro" id="IPR036770">
    <property type="entry name" value="Ankyrin_rpt-contain_sf"/>
</dbReference>
<evidence type="ECO:0000256" key="2">
    <source>
        <dbReference type="SAM" id="Phobius"/>
    </source>
</evidence>
<dbReference type="SMART" id="SM00248">
    <property type="entry name" value="ANK"/>
    <property type="match status" value="5"/>
</dbReference>
<dbReference type="Proteomes" id="UP001324115">
    <property type="component" value="Unassembled WGS sequence"/>
</dbReference>
<dbReference type="Gene3D" id="1.25.40.20">
    <property type="entry name" value="Ankyrin repeat-containing domain"/>
    <property type="match status" value="2"/>
</dbReference>